<dbReference type="SUPFAM" id="SSF56601">
    <property type="entry name" value="beta-lactamase/transpeptidase-like"/>
    <property type="match status" value="1"/>
</dbReference>
<feature type="domain" description="Beta-lactamase-related" evidence="2">
    <location>
        <begin position="25"/>
        <end position="335"/>
    </location>
</feature>
<evidence type="ECO:0000313" key="3">
    <source>
        <dbReference type="EMBL" id="SMF69907.1"/>
    </source>
</evidence>
<dbReference type="PANTHER" id="PTHR22935:SF95">
    <property type="entry name" value="BETA-LACTAMASE-LIKE 1-RELATED"/>
    <property type="match status" value="1"/>
</dbReference>
<name>A0A1X7GHM3_9SPHN</name>
<dbReference type="InterPro" id="IPR012338">
    <property type="entry name" value="Beta-lactam/transpept-like"/>
</dbReference>
<dbReference type="InterPro" id="IPR051478">
    <property type="entry name" value="Beta-lactamase-like_AB/R"/>
</dbReference>
<dbReference type="EMBL" id="LT840185">
    <property type="protein sequence ID" value="SMF69907.1"/>
    <property type="molecule type" value="Genomic_DNA"/>
</dbReference>
<dbReference type="PANTHER" id="PTHR22935">
    <property type="entry name" value="PENICILLIN-BINDING PROTEIN"/>
    <property type="match status" value="1"/>
</dbReference>
<keyword evidence="4" id="KW-1185">Reference proteome</keyword>
<proteinExistence type="inferred from homology"/>
<dbReference type="InterPro" id="IPR001466">
    <property type="entry name" value="Beta-lactam-related"/>
</dbReference>
<evidence type="ECO:0000259" key="2">
    <source>
        <dbReference type="Pfam" id="PF00144"/>
    </source>
</evidence>
<organism evidence="3 4">
    <name type="scientific">Allosphingosinicella indica</name>
    <dbReference type="NCBI Taxonomy" id="941907"/>
    <lineage>
        <taxon>Bacteria</taxon>
        <taxon>Pseudomonadati</taxon>
        <taxon>Pseudomonadota</taxon>
        <taxon>Alphaproteobacteria</taxon>
        <taxon>Sphingomonadales</taxon>
        <taxon>Sphingomonadaceae</taxon>
        <taxon>Allosphingosinicella</taxon>
    </lineage>
</organism>
<dbReference type="Proteomes" id="UP000192934">
    <property type="component" value="Chromosome I"/>
</dbReference>
<accession>A0A1X7GHM3</accession>
<evidence type="ECO:0000256" key="1">
    <source>
        <dbReference type="ARBA" id="ARBA00038473"/>
    </source>
</evidence>
<comment type="similarity">
    <text evidence="1">Belongs to the beta-lactamase family.</text>
</comment>
<gene>
    <name evidence="3" type="ORF">SAMN06295910_1785</name>
</gene>
<dbReference type="AlphaFoldDB" id="A0A1X7GHM3"/>
<reference evidence="4" key="1">
    <citation type="submission" date="2017-04" db="EMBL/GenBank/DDBJ databases">
        <authorList>
            <person name="Varghese N."/>
            <person name="Submissions S."/>
        </authorList>
    </citation>
    <scope>NUCLEOTIDE SEQUENCE [LARGE SCALE GENOMIC DNA]</scope>
    <source>
        <strain evidence="4">Dd16</strain>
    </source>
</reference>
<dbReference type="Gene3D" id="3.40.710.10">
    <property type="entry name" value="DD-peptidase/beta-lactamase superfamily"/>
    <property type="match status" value="1"/>
</dbReference>
<dbReference type="Pfam" id="PF00144">
    <property type="entry name" value="Beta-lactamase"/>
    <property type="match status" value="1"/>
</dbReference>
<sequence length="451" mass="48218">MSEGALHSAPAPQGDDPPSAAAITELLRARVEVQRRGTGAVAAMIDARGPAFSSFGVSRLGGPDKVGPASIFQIASLTKVFTSYLLADAVERGEVALLDPLSRHVPGPAPSFEGRAITLLDLATHSSGLPLRPPSRVDRGQDDPYAGYSAADLQADMAAVRLTRAPGSAFDYSNFGYALLGAALSHRTGKSYQELLQKRILDPLELGDTNLQAPSRQSPQWVQGYDAQFEPMEPWDFGALAPAGGLFSSLSDLGKFLSLWSGDRGAMSRIARRMLVPHRPGDDAQTSMALGWRITSRNGKSIAWSNGTGGGVRSFMGLDVAARRGALAFINMATGTGVDDIGFRMLDPASTVDTAATPQREAIAVAAEVLNRYPGQYQFAPGDTIEIVRTDSGIALVQGAQRLQLFAETPTRFFIREDNVTVEFSGRGSDDRAQQFILAQGGETFIYRRNE</sequence>
<dbReference type="STRING" id="941907.SAMN06295910_1785"/>
<protein>
    <submittedName>
        <fullName evidence="3">CubicO group peptidase, beta-lactamase class C family</fullName>
    </submittedName>
</protein>
<evidence type="ECO:0000313" key="4">
    <source>
        <dbReference type="Proteomes" id="UP000192934"/>
    </source>
</evidence>